<evidence type="ECO:0000259" key="3">
    <source>
        <dbReference type="Pfam" id="PF02867"/>
    </source>
</evidence>
<feature type="domain" description="Ribonucleotide reductase large subunit C-terminal" evidence="3">
    <location>
        <begin position="1"/>
        <end position="469"/>
    </location>
</feature>
<dbReference type="GO" id="GO:0005524">
    <property type="term" value="F:ATP binding"/>
    <property type="evidence" value="ECO:0007669"/>
    <property type="project" value="TreeGrafter"/>
</dbReference>
<dbReference type="GO" id="GO:0005971">
    <property type="term" value="C:ribonucleoside-diphosphate reductase complex"/>
    <property type="evidence" value="ECO:0007669"/>
    <property type="project" value="TreeGrafter"/>
</dbReference>
<dbReference type="PANTHER" id="PTHR11573">
    <property type="entry name" value="RIBONUCLEOSIDE-DIPHOSPHATE REDUCTASE LARGE CHAIN"/>
    <property type="match status" value="1"/>
</dbReference>
<dbReference type="Proteomes" id="UP000313359">
    <property type="component" value="Unassembled WGS sequence"/>
</dbReference>
<dbReference type="Gene3D" id="3.20.70.20">
    <property type="match status" value="1"/>
</dbReference>
<gene>
    <name evidence="4" type="ORF">L227DRAFT_463136</name>
</gene>
<organism evidence="4 5">
    <name type="scientific">Lentinus tigrinus ALCF2SS1-6</name>
    <dbReference type="NCBI Taxonomy" id="1328759"/>
    <lineage>
        <taxon>Eukaryota</taxon>
        <taxon>Fungi</taxon>
        <taxon>Dikarya</taxon>
        <taxon>Basidiomycota</taxon>
        <taxon>Agaricomycotina</taxon>
        <taxon>Agaricomycetes</taxon>
        <taxon>Polyporales</taxon>
        <taxon>Polyporaceae</taxon>
        <taxon>Lentinus</taxon>
    </lineage>
</organism>
<name>A0A5C2RMG8_9APHY</name>
<dbReference type="EMBL" id="ML122367">
    <property type="protein sequence ID" value="RPD52381.1"/>
    <property type="molecule type" value="Genomic_DNA"/>
</dbReference>
<evidence type="ECO:0000313" key="5">
    <source>
        <dbReference type="Proteomes" id="UP000313359"/>
    </source>
</evidence>
<dbReference type="GO" id="GO:0009263">
    <property type="term" value="P:deoxyribonucleotide biosynthetic process"/>
    <property type="evidence" value="ECO:0007669"/>
    <property type="project" value="UniProtKB-KW"/>
</dbReference>
<comment type="similarity">
    <text evidence="1">Belongs to the ribonucleoside diphosphate reductase large chain family.</text>
</comment>
<dbReference type="Pfam" id="PF02867">
    <property type="entry name" value="Ribonuc_red_lgC"/>
    <property type="match status" value="1"/>
</dbReference>
<evidence type="ECO:0000256" key="2">
    <source>
        <dbReference type="ARBA" id="ARBA00023116"/>
    </source>
</evidence>
<dbReference type="OrthoDB" id="3000483at2759"/>
<protein>
    <submittedName>
        <fullName evidence="4">Ribonucleotide reductase large subunit</fullName>
    </submittedName>
</protein>
<dbReference type="PANTHER" id="PTHR11573:SF6">
    <property type="entry name" value="RIBONUCLEOSIDE-DIPHOSPHATE REDUCTASE LARGE SUBUNIT"/>
    <property type="match status" value="1"/>
</dbReference>
<feature type="non-terminal residue" evidence="4">
    <location>
        <position position="1"/>
    </location>
</feature>
<dbReference type="GO" id="GO:0004748">
    <property type="term" value="F:ribonucleoside-diphosphate reductase activity, thioredoxin disulfide as acceptor"/>
    <property type="evidence" value="ECO:0007669"/>
    <property type="project" value="TreeGrafter"/>
</dbReference>
<keyword evidence="5" id="KW-1185">Reference proteome</keyword>
<dbReference type="PRINTS" id="PR01183">
    <property type="entry name" value="RIBORDTASEM1"/>
</dbReference>
<evidence type="ECO:0000256" key="1">
    <source>
        <dbReference type="ARBA" id="ARBA00010406"/>
    </source>
</evidence>
<reference evidence="4" key="1">
    <citation type="journal article" date="2018" name="Genome Biol. Evol.">
        <title>Genomics and development of Lentinus tigrinus, a white-rot wood-decaying mushroom with dimorphic fruiting bodies.</title>
        <authorList>
            <person name="Wu B."/>
            <person name="Xu Z."/>
            <person name="Knudson A."/>
            <person name="Carlson A."/>
            <person name="Chen N."/>
            <person name="Kovaka S."/>
            <person name="LaButti K."/>
            <person name="Lipzen A."/>
            <person name="Pennachio C."/>
            <person name="Riley R."/>
            <person name="Schakwitz W."/>
            <person name="Umezawa K."/>
            <person name="Ohm R.A."/>
            <person name="Grigoriev I.V."/>
            <person name="Nagy L.G."/>
            <person name="Gibbons J."/>
            <person name="Hibbett D."/>
        </authorList>
    </citation>
    <scope>NUCLEOTIDE SEQUENCE [LARGE SCALE GENOMIC DNA]</scope>
    <source>
        <strain evidence="4">ALCF2SS1-6</strain>
    </source>
</reference>
<feature type="non-terminal residue" evidence="4">
    <location>
        <position position="483"/>
    </location>
</feature>
<evidence type="ECO:0000313" key="4">
    <source>
        <dbReference type="EMBL" id="RPD52381.1"/>
    </source>
</evidence>
<proteinExistence type="inferred from homology"/>
<dbReference type="SUPFAM" id="SSF51998">
    <property type="entry name" value="PFL-like glycyl radical enzymes"/>
    <property type="match status" value="1"/>
</dbReference>
<dbReference type="InterPro" id="IPR000788">
    <property type="entry name" value="RNR_lg_C"/>
</dbReference>
<dbReference type="InterPro" id="IPR039718">
    <property type="entry name" value="Rrm1"/>
</dbReference>
<keyword evidence="2" id="KW-0215">Deoxyribonucleotide synthesis</keyword>
<accession>A0A5C2RMG8</accession>
<dbReference type="NCBIfam" id="TIGR02506">
    <property type="entry name" value="NrdE_NrdA"/>
    <property type="match status" value="1"/>
</dbReference>
<dbReference type="AlphaFoldDB" id="A0A5C2RMG8"/>
<sequence length="483" mass="54023">GVLSLMRTYDAHAEYTLACRRTRPSAATVHLPIWHGDVRQFIKCQTSRAARHELIVNLFPSLWICDLFMQRSEQNEQWHLFDPEDVPGLQDVFGEAFSAQYGEYEKTVVPVATIATRELWTMICRAQEETGTPFVMFQDAINGKNNEAHLGVVRTSNLCTEIVQYASQDITAVCTLASVAAPRFVLSAGGYDFDALHAVTKLAVVGVNALLDVAHYPTEAARASAFNTRAVGVGVQGLADVFKACSLSFTCARARELNMQIFETIYHASYEASVELAQQSGPYIHFPGSPVSTGRLQHDMWTAQVESGRYDFAHLRKQVVEVGLRNSMLTAQMPTASTARLLGNFDGVEPYTSNILVHRVLSGDYTEICPWLVRDLERCGLWTEEVRLMILEHHGSVKNVPSIPDDLKEVHRTVWEIDPLDIIDMSADRAPFIDQLQSMTLHVPKPSTDEMFRIQLHGWRSGLKTGLYYLRTQAPAYALPYGV</sequence>
<dbReference type="STRING" id="1328759.A0A5C2RMG8"/>
<dbReference type="InterPro" id="IPR013346">
    <property type="entry name" value="NrdE_NrdA_C"/>
</dbReference>